<gene>
    <name evidence="1" type="primary">Nfu_g_1_016582</name>
</gene>
<protein>
    <submittedName>
        <fullName evidence="1">Uncharacterized protein</fullName>
    </submittedName>
</protein>
<name>A0A1A8J1T3_NOTKU</name>
<reference evidence="1" key="1">
    <citation type="submission" date="2016-05" db="EMBL/GenBank/DDBJ databases">
        <authorList>
            <person name="Lavstsen T."/>
            <person name="Jespersen J.S."/>
        </authorList>
    </citation>
    <scope>NUCLEOTIDE SEQUENCE</scope>
    <source>
        <tissue evidence="1">Brain</tissue>
    </source>
</reference>
<evidence type="ECO:0000313" key="1">
    <source>
        <dbReference type="EMBL" id="SBR03496.1"/>
    </source>
</evidence>
<accession>A0A1A8J1T3</accession>
<proteinExistence type="predicted"/>
<reference evidence="1" key="2">
    <citation type="submission" date="2016-06" db="EMBL/GenBank/DDBJ databases">
        <title>The genome of a short-lived fish provides insights into sex chromosome evolution and the genetic control of aging.</title>
        <authorList>
            <person name="Reichwald K."/>
            <person name="Felder M."/>
            <person name="Petzold A."/>
            <person name="Koch P."/>
            <person name="Groth M."/>
            <person name="Platzer M."/>
        </authorList>
    </citation>
    <scope>NUCLEOTIDE SEQUENCE</scope>
    <source>
        <tissue evidence="1">Brain</tissue>
    </source>
</reference>
<feature type="non-terminal residue" evidence="1">
    <location>
        <position position="1"/>
    </location>
</feature>
<dbReference type="AlphaFoldDB" id="A0A1A8J1T3"/>
<dbReference type="EMBL" id="HAED01017051">
    <property type="protein sequence ID" value="SBR03496.1"/>
    <property type="molecule type" value="Transcribed_RNA"/>
</dbReference>
<sequence length="37" mass="3981">QLSRPTAVSLLCSSWCCRCTSIHSDDTPTGLSTRVTP</sequence>
<organism evidence="1">
    <name type="scientific">Nothobranchius kuhntae</name>
    <name type="common">Beira killifish</name>
    <dbReference type="NCBI Taxonomy" id="321403"/>
    <lineage>
        <taxon>Eukaryota</taxon>
        <taxon>Metazoa</taxon>
        <taxon>Chordata</taxon>
        <taxon>Craniata</taxon>
        <taxon>Vertebrata</taxon>
        <taxon>Euteleostomi</taxon>
        <taxon>Actinopterygii</taxon>
        <taxon>Neopterygii</taxon>
        <taxon>Teleostei</taxon>
        <taxon>Neoteleostei</taxon>
        <taxon>Acanthomorphata</taxon>
        <taxon>Ovalentaria</taxon>
        <taxon>Atherinomorphae</taxon>
        <taxon>Cyprinodontiformes</taxon>
        <taxon>Nothobranchiidae</taxon>
        <taxon>Nothobranchius</taxon>
    </lineage>
</organism>